<dbReference type="Proteomes" id="UP000221709">
    <property type="component" value="Segment"/>
</dbReference>
<dbReference type="EMBL" id="KX349297">
    <property type="protein sequence ID" value="AOO12928.1"/>
    <property type="molecule type" value="Genomic_DNA"/>
</dbReference>
<name>A0A127KMS4_9CAUD</name>
<reference evidence="1 11" key="2">
    <citation type="submission" date="2016-01" db="EMBL/GenBank/DDBJ databases">
        <title>The genomic content and context of auxiliary metabolic genes in marine cyanophages.</title>
        <authorList>
            <person name="Marston M.F."/>
            <person name="Martiny J.B.H."/>
            <person name="Crummett L.T."/>
        </authorList>
    </citation>
    <scope>NUCLEOTIDE SEQUENCE [LARGE SCALE GENOMIC DNA]</scope>
    <source>
        <strain evidence="1">W2_07_0710</strain>
    </source>
</reference>
<dbReference type="Proteomes" id="UP000225786">
    <property type="component" value="Segment"/>
</dbReference>
<reference evidence="9 10" key="1">
    <citation type="journal article" date="2016" name="Environ. Microbiol.">
        <title>Genomic diversification of marine cyanophages into stable ecotypes.</title>
        <authorList>
            <person name="Marston M.F."/>
            <person name="Martiny J.B."/>
        </authorList>
    </citation>
    <scope>NUCLEOTIDE SEQUENCE [LARGE SCALE GENOMIC DNA]</scope>
    <source>
        <strain evidence="2">ES_42_0910</strain>
        <strain evidence="3">Np_05_0604</strain>
        <strain evidence="4">Np_20_0711</strain>
        <strain evidence="5">Np_42_0711</strain>
        <strain evidence="6">Sn_08_0709</strain>
        <strain evidence="7">Sn_13_0910</strain>
        <strain evidence="8">W2_10_0709</strain>
    </source>
</reference>
<dbReference type="EMBL" id="KX349294">
    <property type="protein sequence ID" value="AOO12225.1"/>
    <property type="molecule type" value="Genomic_DNA"/>
</dbReference>
<protein>
    <submittedName>
        <fullName evidence="1">Uncharacterized protein</fullName>
    </submittedName>
</protein>
<evidence type="ECO:0000313" key="5">
    <source>
        <dbReference type="EMBL" id="AOO12225.1"/>
    </source>
</evidence>
<dbReference type="Proteomes" id="UP000223571">
    <property type="component" value="Segment"/>
</dbReference>
<evidence type="ECO:0000313" key="10">
    <source>
        <dbReference type="Proteomes" id="UP000222561"/>
    </source>
</evidence>
<evidence type="ECO:0000313" key="1">
    <source>
        <dbReference type="EMBL" id="AMO43290.1"/>
    </source>
</evidence>
<dbReference type="Proteomes" id="UP000222561">
    <property type="component" value="Segment"/>
</dbReference>
<proteinExistence type="predicted"/>
<sequence length="117" mass="13568">MELHANYTIDYLQDFIEESAKRQEKTVIFLRSTGWNSSSDVDAINASYELYRSRLPVDIFGALHESEYTFIICDNVTEAMEWCEDLFPVNQASCTRPEDYIFYAVYSPQGQLLADNE</sequence>
<keyword evidence="9" id="KW-1185">Reference proteome</keyword>
<dbReference type="EMBL" id="KX349291">
    <property type="protein sequence ID" value="AOO11524.1"/>
    <property type="molecule type" value="Genomic_DNA"/>
</dbReference>
<evidence type="ECO:0000313" key="7">
    <source>
        <dbReference type="EMBL" id="AOO12690.1"/>
    </source>
</evidence>
<evidence type="ECO:0000313" key="2">
    <source>
        <dbReference type="EMBL" id="AOO11524.1"/>
    </source>
</evidence>
<dbReference type="Proteomes" id="UP000225478">
    <property type="component" value="Segment"/>
</dbReference>
<dbReference type="Proteomes" id="UP000226130">
    <property type="component" value="Segment"/>
</dbReference>
<evidence type="ECO:0000313" key="6">
    <source>
        <dbReference type="EMBL" id="AOO12463.1"/>
    </source>
</evidence>
<dbReference type="EMBL" id="KX349292">
    <property type="protein sequence ID" value="AOO11762.1"/>
    <property type="molecule type" value="Genomic_DNA"/>
</dbReference>
<dbReference type="Proteomes" id="UP000225402">
    <property type="component" value="Segment"/>
</dbReference>
<dbReference type="EMBL" id="KX349296">
    <property type="protein sequence ID" value="AOO12690.1"/>
    <property type="molecule type" value="Genomic_DNA"/>
</dbReference>
<gene>
    <name evidence="2" type="ORF">ES420910_043</name>
    <name evidence="3" type="ORF">Np050604_046</name>
    <name evidence="4" type="ORF">Np200711_043</name>
    <name evidence="5" type="ORF">Np420711_043</name>
    <name evidence="6" type="ORF">Sn080709_046</name>
    <name evidence="7" type="ORF">Sn130910_043</name>
    <name evidence="8" type="ORF">W2100709_046</name>
    <name evidence="1" type="ORF">W270710_046</name>
</gene>
<evidence type="ECO:0000313" key="4">
    <source>
        <dbReference type="EMBL" id="AOO11989.1"/>
    </source>
</evidence>
<dbReference type="EMBL" id="KX349293">
    <property type="protein sequence ID" value="AOO11989.1"/>
    <property type="molecule type" value="Genomic_DNA"/>
</dbReference>
<evidence type="ECO:0000313" key="8">
    <source>
        <dbReference type="EMBL" id="AOO12928.1"/>
    </source>
</evidence>
<dbReference type="EMBL" id="KX349295">
    <property type="protein sequence ID" value="AOO12463.1"/>
    <property type="molecule type" value="Genomic_DNA"/>
</dbReference>
<evidence type="ECO:0000313" key="9">
    <source>
        <dbReference type="Proteomes" id="UP000221709"/>
    </source>
</evidence>
<accession>A0A127KMS4</accession>
<evidence type="ECO:0000313" key="3">
    <source>
        <dbReference type="EMBL" id="AOO11762.1"/>
    </source>
</evidence>
<evidence type="ECO:0000313" key="11">
    <source>
        <dbReference type="Proteomes" id="UP000225786"/>
    </source>
</evidence>
<dbReference type="EMBL" id="KU594607">
    <property type="protein sequence ID" value="AMO43290.1"/>
    <property type="molecule type" value="Genomic_DNA"/>
</dbReference>
<dbReference type="Proteomes" id="UP000225178">
    <property type="component" value="Segment"/>
</dbReference>
<organism evidence="1 11">
    <name type="scientific">Cyanophage S-RIM44</name>
    <dbReference type="NCBI Taxonomy" id="1278485"/>
    <lineage>
        <taxon>Viruses</taxon>
        <taxon>Duplodnaviria</taxon>
        <taxon>Heunggongvirae</taxon>
        <taxon>Uroviricota</taxon>
        <taxon>Caudoviricetes</taxon>
        <taxon>Pantevenvirales</taxon>
        <taxon>Kyanoviridae</taxon>
        <taxon>Vellamovirus</taxon>
        <taxon>Vellamovirus rhodeisland44</taxon>
    </lineage>
</organism>